<dbReference type="PROSITE" id="PS51257">
    <property type="entry name" value="PROKAR_LIPOPROTEIN"/>
    <property type="match status" value="1"/>
</dbReference>
<dbReference type="SUPFAM" id="SSF51338">
    <property type="entry name" value="Composite domain of metallo-dependent hydrolases"/>
    <property type="match status" value="1"/>
</dbReference>
<dbReference type="Gene3D" id="3.30.1490.130">
    <property type="entry name" value="D-aminoacylase. Domain 3"/>
    <property type="match status" value="1"/>
</dbReference>
<dbReference type="InterPro" id="IPR050378">
    <property type="entry name" value="Metallo-dep_Hydrolases_sf"/>
</dbReference>
<dbReference type="InterPro" id="IPR013108">
    <property type="entry name" value="Amidohydro_3"/>
</dbReference>
<dbReference type="AlphaFoldDB" id="A0A4R6T302"/>
<keyword evidence="3" id="KW-1185">Reference proteome</keyword>
<gene>
    <name evidence="2" type="ORF">DFQ04_2939</name>
</gene>
<proteinExistence type="predicted"/>
<comment type="caution">
    <text evidence="2">The sequence shown here is derived from an EMBL/GenBank/DDBJ whole genome shotgun (WGS) entry which is preliminary data.</text>
</comment>
<dbReference type="PANTHER" id="PTHR11647:SF1">
    <property type="entry name" value="COLLAPSIN RESPONSE MEDIATOR PROTEIN"/>
    <property type="match status" value="1"/>
</dbReference>
<sequence length="557" mass="61098">MKSFAYLISCLILIFSCSSPQKFDILIKNGQIMDGSGNPSFIGDVGINADTIAAIGNLENAVGELEIDATGLVVAPGFINMLSWAVESLIEDGKSQSDIRQGVTLEVFGEGNSMGPLSETMKADELKSQGDIKYPISWTTLNEYLEFLTQKGVSTNVASFIGATTVRIHELGYEDRAPTPEELERMKALVRQAMEEGALGVGSSLIYAPAFYASTEELIELCKVAAEYDGMYISHMRSEGVRLLESLDELIRIASEAKIRAEVYHLKMSGRDNWSKYDQVVAKIDSARAAGLEITTDMYNYVAGATGLDASMPPWVQEGGYDKWAERLQDPAIRKKVLEEMRSPTTEWESLMQAVEGPEKIILVGFKNDSLKYLTGKTLAEVAAMRKTSPEETAMDLVVQDGSRVGTVYFLMSEENVKKQIALPYMSFGSDGGSLANEGVFLKSSTHPRAFGNFSRLLGKYVRDEQVIPMEEAIYKLTTLPANNLKIKKRGALKEGYFGDLAIFDPNKIQDHATFENPMQYATGMVHVFVNGTQVLKDGEHTGALPGRVVKGPGAKE</sequence>
<dbReference type="Proteomes" id="UP000294535">
    <property type="component" value="Unassembled WGS sequence"/>
</dbReference>
<dbReference type="PANTHER" id="PTHR11647">
    <property type="entry name" value="HYDRANTOINASE/DIHYDROPYRIMIDINASE FAMILY MEMBER"/>
    <property type="match status" value="1"/>
</dbReference>
<organism evidence="2 3">
    <name type="scientific">Algoriphagus boseongensis</name>
    <dbReference type="NCBI Taxonomy" id="1442587"/>
    <lineage>
        <taxon>Bacteria</taxon>
        <taxon>Pseudomonadati</taxon>
        <taxon>Bacteroidota</taxon>
        <taxon>Cytophagia</taxon>
        <taxon>Cytophagales</taxon>
        <taxon>Cyclobacteriaceae</taxon>
        <taxon>Algoriphagus</taxon>
    </lineage>
</organism>
<dbReference type="CDD" id="cd01297">
    <property type="entry name" value="D-aminoacylase"/>
    <property type="match status" value="1"/>
</dbReference>
<dbReference type="InterPro" id="IPR011059">
    <property type="entry name" value="Metal-dep_hydrolase_composite"/>
</dbReference>
<protein>
    <submittedName>
        <fullName evidence="2">N-acyl-D-amino-acid deacylase</fullName>
    </submittedName>
</protein>
<dbReference type="Pfam" id="PF07969">
    <property type="entry name" value="Amidohydro_3"/>
    <property type="match status" value="1"/>
</dbReference>
<accession>A0A4R6T302</accession>
<dbReference type="RefSeq" id="WP_133557103.1">
    <property type="nucleotide sequence ID" value="NZ_SNYF01000008.1"/>
</dbReference>
<dbReference type="Gene3D" id="3.20.20.140">
    <property type="entry name" value="Metal-dependent hydrolases"/>
    <property type="match status" value="1"/>
</dbReference>
<dbReference type="Gene3D" id="2.30.40.10">
    <property type="entry name" value="Urease, subunit C, domain 1"/>
    <property type="match status" value="1"/>
</dbReference>
<dbReference type="InterPro" id="IPR023100">
    <property type="entry name" value="D-aminoacylase_insert_dom_sf"/>
</dbReference>
<dbReference type="SUPFAM" id="SSF51556">
    <property type="entry name" value="Metallo-dependent hydrolases"/>
    <property type="match status" value="1"/>
</dbReference>
<feature type="domain" description="Amidohydrolase 3" evidence="1">
    <location>
        <begin position="66"/>
        <end position="535"/>
    </location>
</feature>
<evidence type="ECO:0000259" key="1">
    <source>
        <dbReference type="Pfam" id="PF07969"/>
    </source>
</evidence>
<dbReference type="OrthoDB" id="9775607at2"/>
<evidence type="ECO:0000313" key="2">
    <source>
        <dbReference type="EMBL" id="TDQ15053.1"/>
    </source>
</evidence>
<dbReference type="InterPro" id="IPR032466">
    <property type="entry name" value="Metal_Hydrolase"/>
</dbReference>
<dbReference type="GO" id="GO:0016811">
    <property type="term" value="F:hydrolase activity, acting on carbon-nitrogen (but not peptide) bonds, in linear amides"/>
    <property type="evidence" value="ECO:0007669"/>
    <property type="project" value="InterPro"/>
</dbReference>
<evidence type="ECO:0000313" key="3">
    <source>
        <dbReference type="Proteomes" id="UP000294535"/>
    </source>
</evidence>
<reference evidence="2 3" key="1">
    <citation type="submission" date="2019-03" db="EMBL/GenBank/DDBJ databases">
        <title>Genomic Encyclopedia of Type Strains, Phase III (KMG-III): the genomes of soil and plant-associated and newly described type strains.</title>
        <authorList>
            <person name="Whitman W."/>
        </authorList>
    </citation>
    <scope>NUCLEOTIDE SEQUENCE [LARGE SCALE GENOMIC DNA]</scope>
    <source>
        <strain evidence="2 3">CECT 8446</strain>
    </source>
</reference>
<name>A0A4R6T302_9BACT</name>
<dbReference type="EMBL" id="SNYF01000008">
    <property type="protein sequence ID" value="TDQ15053.1"/>
    <property type="molecule type" value="Genomic_DNA"/>
</dbReference>